<reference evidence="1" key="1">
    <citation type="submission" date="2023-07" db="EMBL/GenBank/DDBJ databases">
        <title>Sorghum-associated microbial communities from plants grown in Nebraska, USA.</title>
        <authorList>
            <person name="Schachtman D."/>
        </authorList>
    </citation>
    <scope>NUCLEOTIDE SEQUENCE</scope>
    <source>
        <strain evidence="1">1457</strain>
    </source>
</reference>
<gene>
    <name evidence="1" type="ORF">J2W61_001346</name>
</gene>
<evidence type="ECO:0000313" key="2">
    <source>
        <dbReference type="Proteomes" id="UP001265315"/>
    </source>
</evidence>
<dbReference type="RefSeq" id="WP_209689171.1">
    <property type="nucleotide sequence ID" value="NZ_JAGIPM010000001.1"/>
</dbReference>
<dbReference type="EMBL" id="JAVDSW010000001">
    <property type="protein sequence ID" value="MDR6701518.1"/>
    <property type="molecule type" value="Genomic_DNA"/>
</dbReference>
<accession>A0AAW8LIR6</accession>
<name>A0AAW8LIR6_AGRTU</name>
<sequence>MPHEVDPSYRTQSFQQIMGAHLTILQFPTPAAANVPGHRITEAKGIASASVPHSRHSASLRPSWLAMIAITIRTSFRLIAQPTHTSASFARTDRGVLGFSEEDPRRFDNVTPRRLASAGKNPQRCGTGPSAPFDVDGLIDWLRKKYPRATTYHVEAKTGIPAASVENWLHRRSQPSVQHFSILIAVFGPALLAASIKKPPSWVSEAVQKQRRREIDAQIEMLQRERDKFDEVA</sequence>
<dbReference type="AlphaFoldDB" id="A0AAW8LIR6"/>
<organism evidence="1 2">
    <name type="scientific">Agrobacterium tumefaciens</name>
    <dbReference type="NCBI Taxonomy" id="358"/>
    <lineage>
        <taxon>Bacteria</taxon>
        <taxon>Pseudomonadati</taxon>
        <taxon>Pseudomonadota</taxon>
        <taxon>Alphaproteobacteria</taxon>
        <taxon>Hyphomicrobiales</taxon>
        <taxon>Rhizobiaceae</taxon>
        <taxon>Rhizobium/Agrobacterium group</taxon>
        <taxon>Agrobacterium</taxon>
        <taxon>Agrobacterium tumefaciens complex</taxon>
    </lineage>
</organism>
<proteinExistence type="predicted"/>
<protein>
    <recommendedName>
        <fullName evidence="3">XRE family transcriptional regulator</fullName>
    </recommendedName>
</protein>
<dbReference type="Proteomes" id="UP001265315">
    <property type="component" value="Unassembled WGS sequence"/>
</dbReference>
<evidence type="ECO:0008006" key="3">
    <source>
        <dbReference type="Google" id="ProtNLM"/>
    </source>
</evidence>
<evidence type="ECO:0000313" key="1">
    <source>
        <dbReference type="EMBL" id="MDR6701518.1"/>
    </source>
</evidence>
<comment type="caution">
    <text evidence="1">The sequence shown here is derived from an EMBL/GenBank/DDBJ whole genome shotgun (WGS) entry which is preliminary data.</text>
</comment>